<protein>
    <submittedName>
        <fullName evidence="2">Uncharacterized protein</fullName>
    </submittedName>
</protein>
<dbReference type="EMBL" id="JBIHMK010000071">
    <property type="protein sequence ID" value="MFH0250119.1"/>
    <property type="molecule type" value="Genomic_DNA"/>
</dbReference>
<keyword evidence="3" id="KW-1185">Reference proteome</keyword>
<name>A0ABW7HW32_9ACTN</name>
<evidence type="ECO:0000313" key="2">
    <source>
        <dbReference type="EMBL" id="MFH0250119.1"/>
    </source>
</evidence>
<dbReference type="RefSeq" id="WP_279950536.1">
    <property type="nucleotide sequence ID" value="NZ_BAABEN010000020.1"/>
</dbReference>
<evidence type="ECO:0000256" key="1">
    <source>
        <dbReference type="SAM" id="MobiDB-lite"/>
    </source>
</evidence>
<accession>A0ABW7HW32</accession>
<gene>
    <name evidence="2" type="ORF">ACG5V6_18130</name>
</gene>
<sequence>MSLGKGDPVPPPPGKGEFHIRFGNREAAVGWRELCKKAPGNTLVAWQVMRTDPAPVPPTQRHHRLKGDLATGTRSGKALPQWQVEVTGGGRLWYLFDEDERTCWLVLARTGHPRQTN</sequence>
<evidence type="ECO:0000313" key="3">
    <source>
        <dbReference type="Proteomes" id="UP001607069"/>
    </source>
</evidence>
<feature type="region of interest" description="Disordered" evidence="1">
    <location>
        <begin position="52"/>
        <end position="76"/>
    </location>
</feature>
<dbReference type="Proteomes" id="UP001607069">
    <property type="component" value="Unassembled WGS sequence"/>
</dbReference>
<comment type="caution">
    <text evidence="2">The sequence shown here is derived from an EMBL/GenBank/DDBJ whole genome shotgun (WGS) entry which is preliminary data.</text>
</comment>
<proteinExistence type="predicted"/>
<reference evidence="2 3" key="1">
    <citation type="submission" date="2024-10" db="EMBL/GenBank/DDBJ databases">
        <authorList>
            <person name="Cho J.-C."/>
        </authorList>
    </citation>
    <scope>NUCLEOTIDE SEQUENCE [LARGE SCALE GENOMIC DNA]</scope>
    <source>
        <strain evidence="2 3">KCTC29696</strain>
    </source>
</reference>
<organism evidence="2 3">
    <name type="scientific">Streptomyces chitinivorans</name>
    <dbReference type="NCBI Taxonomy" id="1257027"/>
    <lineage>
        <taxon>Bacteria</taxon>
        <taxon>Bacillati</taxon>
        <taxon>Actinomycetota</taxon>
        <taxon>Actinomycetes</taxon>
        <taxon>Kitasatosporales</taxon>
        <taxon>Streptomycetaceae</taxon>
        <taxon>Streptomyces</taxon>
    </lineage>
</organism>